<gene>
    <name evidence="4" type="ORF">MRSR164_03725</name>
</gene>
<protein>
    <submittedName>
        <fullName evidence="4">DUF305 domain-containing protein</fullName>
    </submittedName>
</protein>
<dbReference type="PANTHER" id="PTHR36933:SF1">
    <property type="entry name" value="SLL0788 PROTEIN"/>
    <property type="match status" value="1"/>
</dbReference>
<evidence type="ECO:0000313" key="5">
    <source>
        <dbReference type="Proteomes" id="UP001349262"/>
    </source>
</evidence>
<feature type="domain" description="DUF305" evidence="3">
    <location>
        <begin position="86"/>
        <end position="144"/>
    </location>
</feature>
<feature type="chain" id="PRO_5046945544" evidence="2">
    <location>
        <begin position="23"/>
        <end position="148"/>
    </location>
</feature>
<dbReference type="EMBL" id="MLBY01000002">
    <property type="protein sequence ID" value="MEE7455947.1"/>
    <property type="molecule type" value="Genomic_DNA"/>
</dbReference>
<evidence type="ECO:0000259" key="3">
    <source>
        <dbReference type="Pfam" id="PF03713"/>
    </source>
</evidence>
<sequence length="148" mass="16047">MRTTKTLLAALLATGLAGAAVAHDEAGHKGHQPTATEASGDHQAEMQKMIADMMPAPNDPASTKDFKKADMQMMHDMHVAYTGNPDVDFRTHMIPHHKGAVAMAQVALKHAKDPATKAMAQKIIDDQEKEIAEMQAWLQQNAKKDGGR</sequence>
<keyword evidence="5" id="KW-1185">Reference proteome</keyword>
<dbReference type="Pfam" id="PF03713">
    <property type="entry name" value="DUF305"/>
    <property type="match status" value="1"/>
</dbReference>
<reference evidence="4 5" key="1">
    <citation type="journal article" date="2012" name="Genet. Mol. Biol.">
        <title>Analysis of 16S rRNA and mxaF genes revealing insights into Methylobacterium niche-specific plant association.</title>
        <authorList>
            <person name="Dourado M.N."/>
            <person name="Andreote F.D."/>
            <person name="Dini-Andreote F."/>
            <person name="Conti R."/>
            <person name="Araujo J.M."/>
            <person name="Araujo W.L."/>
        </authorList>
    </citation>
    <scope>NUCLEOTIDE SEQUENCE [LARGE SCALE GENOMIC DNA]</scope>
    <source>
        <strain evidence="4 5">SR1.6/4</strain>
    </source>
</reference>
<dbReference type="SUPFAM" id="SSF47240">
    <property type="entry name" value="Ferritin-like"/>
    <property type="match status" value="1"/>
</dbReference>
<evidence type="ECO:0000313" key="4">
    <source>
        <dbReference type="EMBL" id="MEE7455947.1"/>
    </source>
</evidence>
<dbReference type="InterPro" id="IPR009078">
    <property type="entry name" value="Ferritin-like_SF"/>
</dbReference>
<dbReference type="InterPro" id="IPR012347">
    <property type="entry name" value="Ferritin-like"/>
</dbReference>
<organism evidence="4 5">
    <name type="scientific">Methylobacterium radiotolerans</name>
    <dbReference type="NCBI Taxonomy" id="31998"/>
    <lineage>
        <taxon>Bacteria</taxon>
        <taxon>Pseudomonadati</taxon>
        <taxon>Pseudomonadota</taxon>
        <taxon>Alphaproteobacteria</taxon>
        <taxon>Hyphomicrobiales</taxon>
        <taxon>Methylobacteriaceae</taxon>
        <taxon>Methylobacterium</taxon>
    </lineage>
</organism>
<keyword evidence="2" id="KW-0732">Signal</keyword>
<evidence type="ECO:0000256" key="1">
    <source>
        <dbReference type="SAM" id="MobiDB-lite"/>
    </source>
</evidence>
<accession>A0ABU7T5V4</accession>
<dbReference type="Proteomes" id="UP001349262">
    <property type="component" value="Unassembled WGS sequence"/>
</dbReference>
<feature type="region of interest" description="Disordered" evidence="1">
    <location>
        <begin position="23"/>
        <end position="42"/>
    </location>
</feature>
<dbReference type="PANTHER" id="PTHR36933">
    <property type="entry name" value="SLL0788 PROTEIN"/>
    <property type="match status" value="1"/>
</dbReference>
<comment type="caution">
    <text evidence="4">The sequence shown here is derived from an EMBL/GenBank/DDBJ whole genome shotgun (WGS) entry which is preliminary data.</text>
</comment>
<name>A0ABU7T5V4_9HYPH</name>
<dbReference type="Gene3D" id="1.20.1260.10">
    <property type="match status" value="1"/>
</dbReference>
<proteinExistence type="predicted"/>
<feature type="signal peptide" evidence="2">
    <location>
        <begin position="1"/>
        <end position="22"/>
    </location>
</feature>
<evidence type="ECO:0000256" key="2">
    <source>
        <dbReference type="SAM" id="SignalP"/>
    </source>
</evidence>
<dbReference type="InterPro" id="IPR005183">
    <property type="entry name" value="DUF305_CopM-like"/>
</dbReference>